<sequence>MEGAWTCVVQQNFVDRDAEDLLQILRNTVSERVVGELLNSDPRLNRHHDVVMALTRATLGGVSTVLGTSQPSRGEVCGLASGEMATLDSDSSQGVLLSPPLPGS</sequence>
<gene>
    <name evidence="1" type="ORF">NSCI0253_LOCUS35161</name>
</gene>
<protein>
    <submittedName>
        <fullName evidence="1">Uncharacterized protein</fullName>
    </submittedName>
</protein>
<dbReference type="AlphaFoldDB" id="A0A7S1AP64"/>
<name>A0A7S1AP64_NOCSC</name>
<reference evidence="1" key="1">
    <citation type="submission" date="2021-01" db="EMBL/GenBank/DDBJ databases">
        <authorList>
            <person name="Corre E."/>
            <person name="Pelletier E."/>
            <person name="Niang G."/>
            <person name="Scheremetjew M."/>
            <person name="Finn R."/>
            <person name="Kale V."/>
            <person name="Holt S."/>
            <person name="Cochrane G."/>
            <person name="Meng A."/>
            <person name="Brown T."/>
            <person name="Cohen L."/>
        </authorList>
    </citation>
    <scope>NUCLEOTIDE SEQUENCE</scope>
</reference>
<proteinExistence type="predicted"/>
<dbReference type="EMBL" id="HBFQ01049324">
    <property type="protein sequence ID" value="CAD8860806.1"/>
    <property type="molecule type" value="Transcribed_RNA"/>
</dbReference>
<accession>A0A7S1AP64</accession>
<evidence type="ECO:0000313" key="1">
    <source>
        <dbReference type="EMBL" id="CAD8860806.1"/>
    </source>
</evidence>
<organism evidence="1">
    <name type="scientific">Noctiluca scintillans</name>
    <name type="common">Sea sparkle</name>
    <name type="synonym">Red tide dinoflagellate</name>
    <dbReference type="NCBI Taxonomy" id="2966"/>
    <lineage>
        <taxon>Eukaryota</taxon>
        <taxon>Sar</taxon>
        <taxon>Alveolata</taxon>
        <taxon>Dinophyceae</taxon>
        <taxon>Noctilucales</taxon>
        <taxon>Noctilucaceae</taxon>
        <taxon>Noctiluca</taxon>
    </lineage>
</organism>